<dbReference type="RefSeq" id="WP_095605052.1">
    <property type="nucleotide sequence ID" value="NZ_NSKE01000001.1"/>
</dbReference>
<dbReference type="EMBL" id="NSKE01000001">
    <property type="protein sequence ID" value="PAU95808.1"/>
    <property type="molecule type" value="Genomic_DNA"/>
</dbReference>
<name>A0A2A2GEL8_9BACT</name>
<dbReference type="Proteomes" id="UP000218831">
    <property type="component" value="Unassembled WGS sequence"/>
</dbReference>
<proteinExistence type="predicted"/>
<comment type="caution">
    <text evidence="1">The sequence shown here is derived from an EMBL/GenBank/DDBJ whole genome shotgun (WGS) entry which is preliminary data.</text>
</comment>
<gene>
    <name evidence="1" type="ORF">CK503_01750</name>
</gene>
<evidence type="ECO:0000313" key="2">
    <source>
        <dbReference type="Proteomes" id="UP000218831"/>
    </source>
</evidence>
<dbReference type="OrthoDB" id="1525323at2"/>
<organism evidence="1 2">
    <name type="scientific">Fodinibius salipaludis</name>
    <dbReference type="NCBI Taxonomy" id="2032627"/>
    <lineage>
        <taxon>Bacteria</taxon>
        <taxon>Pseudomonadati</taxon>
        <taxon>Balneolota</taxon>
        <taxon>Balneolia</taxon>
        <taxon>Balneolales</taxon>
        <taxon>Balneolaceae</taxon>
        <taxon>Fodinibius</taxon>
    </lineage>
</organism>
<evidence type="ECO:0000313" key="1">
    <source>
        <dbReference type="EMBL" id="PAU95808.1"/>
    </source>
</evidence>
<accession>A0A2A2GEL8</accession>
<sequence length="79" mass="9457">MNTAQSFRKYYQTDRYKGFYKVKERFGQFSRTTVLIFSNGKKNIYASGMYTEEAMFKAFKAIDRYYAEKKRSDNELVEA</sequence>
<protein>
    <submittedName>
        <fullName evidence="1">Uncharacterized protein</fullName>
    </submittedName>
</protein>
<reference evidence="1 2" key="1">
    <citation type="submission" date="2017-08" db="EMBL/GenBank/DDBJ databases">
        <title>Aliifodinibius alkalisoli sp. nov., isolated from saline alkaline soil.</title>
        <authorList>
            <person name="Liu D."/>
            <person name="Zhang G."/>
        </authorList>
    </citation>
    <scope>NUCLEOTIDE SEQUENCE [LARGE SCALE GENOMIC DNA]</scope>
    <source>
        <strain evidence="1 2">WN023</strain>
    </source>
</reference>
<dbReference type="AlphaFoldDB" id="A0A2A2GEL8"/>
<keyword evidence="2" id="KW-1185">Reference proteome</keyword>